<gene>
    <name evidence="1" type="ORF">Sango_2004900</name>
</gene>
<comment type="caution">
    <text evidence="1">The sequence shown here is derived from an EMBL/GenBank/DDBJ whole genome shotgun (WGS) entry which is preliminary data.</text>
</comment>
<accession>A0AAE2BNT4</accession>
<organism evidence="1 2">
    <name type="scientific">Sesamum angolense</name>
    <dbReference type="NCBI Taxonomy" id="2727404"/>
    <lineage>
        <taxon>Eukaryota</taxon>
        <taxon>Viridiplantae</taxon>
        <taxon>Streptophyta</taxon>
        <taxon>Embryophyta</taxon>
        <taxon>Tracheophyta</taxon>
        <taxon>Spermatophyta</taxon>
        <taxon>Magnoliopsida</taxon>
        <taxon>eudicotyledons</taxon>
        <taxon>Gunneridae</taxon>
        <taxon>Pentapetalae</taxon>
        <taxon>asterids</taxon>
        <taxon>lamiids</taxon>
        <taxon>Lamiales</taxon>
        <taxon>Pedaliaceae</taxon>
        <taxon>Sesamum</taxon>
    </lineage>
</organism>
<dbReference type="Gene3D" id="3.40.30.10">
    <property type="entry name" value="Glutaredoxin"/>
    <property type="match status" value="1"/>
</dbReference>
<dbReference type="AlphaFoldDB" id="A0AAE2BNT4"/>
<protein>
    <submittedName>
        <fullName evidence="1">Uncharacterized protein</fullName>
    </submittedName>
</protein>
<sequence length="93" mass="10691">MSRVEECVGGAWGSPFCRGVEMDLKLIKRVEYEYIEEDVRNNPLHKKLPHVLQSHRPVLVVVPACNVESMLEQREKGKEEAVKFLDSEIKGKK</sequence>
<name>A0AAE2BNT4_9LAMI</name>
<dbReference type="EMBL" id="JACGWL010000011">
    <property type="protein sequence ID" value="KAK4392271.1"/>
    <property type="molecule type" value="Genomic_DNA"/>
</dbReference>
<keyword evidence="2" id="KW-1185">Reference proteome</keyword>
<reference evidence="1" key="2">
    <citation type="journal article" date="2024" name="Plant">
        <title>Genomic evolution and insights into agronomic trait innovations of Sesamum species.</title>
        <authorList>
            <person name="Miao H."/>
            <person name="Wang L."/>
            <person name="Qu L."/>
            <person name="Liu H."/>
            <person name="Sun Y."/>
            <person name="Le M."/>
            <person name="Wang Q."/>
            <person name="Wei S."/>
            <person name="Zheng Y."/>
            <person name="Lin W."/>
            <person name="Duan Y."/>
            <person name="Cao H."/>
            <person name="Xiong S."/>
            <person name="Wang X."/>
            <person name="Wei L."/>
            <person name="Li C."/>
            <person name="Ma Q."/>
            <person name="Ju M."/>
            <person name="Zhao R."/>
            <person name="Li G."/>
            <person name="Mu C."/>
            <person name="Tian Q."/>
            <person name="Mei H."/>
            <person name="Zhang T."/>
            <person name="Gao T."/>
            <person name="Zhang H."/>
        </authorList>
    </citation>
    <scope>NUCLEOTIDE SEQUENCE</scope>
    <source>
        <strain evidence="1">K16</strain>
    </source>
</reference>
<evidence type="ECO:0000313" key="2">
    <source>
        <dbReference type="Proteomes" id="UP001289374"/>
    </source>
</evidence>
<proteinExistence type="predicted"/>
<dbReference type="Proteomes" id="UP001289374">
    <property type="component" value="Unassembled WGS sequence"/>
</dbReference>
<reference evidence="1" key="1">
    <citation type="submission" date="2020-06" db="EMBL/GenBank/DDBJ databases">
        <authorList>
            <person name="Li T."/>
            <person name="Hu X."/>
            <person name="Zhang T."/>
            <person name="Song X."/>
            <person name="Zhang H."/>
            <person name="Dai N."/>
            <person name="Sheng W."/>
            <person name="Hou X."/>
            <person name="Wei L."/>
        </authorList>
    </citation>
    <scope>NUCLEOTIDE SEQUENCE</scope>
    <source>
        <strain evidence="1">K16</strain>
        <tissue evidence="1">Leaf</tissue>
    </source>
</reference>
<evidence type="ECO:0000313" key="1">
    <source>
        <dbReference type="EMBL" id="KAK4392271.1"/>
    </source>
</evidence>